<protein>
    <recommendedName>
        <fullName evidence="2">C2H2-type domain-containing protein</fullName>
    </recommendedName>
</protein>
<dbReference type="PROSITE" id="PS50157">
    <property type="entry name" value="ZINC_FINGER_C2H2_2"/>
    <property type="match status" value="1"/>
</dbReference>
<dbReference type="AlphaFoldDB" id="A0A382WJA3"/>
<feature type="coiled-coil region" evidence="1">
    <location>
        <begin position="78"/>
        <end position="118"/>
    </location>
</feature>
<proteinExistence type="predicted"/>
<reference evidence="3" key="1">
    <citation type="submission" date="2018-05" db="EMBL/GenBank/DDBJ databases">
        <authorList>
            <person name="Lanie J.A."/>
            <person name="Ng W.-L."/>
            <person name="Kazmierczak K.M."/>
            <person name="Andrzejewski T.M."/>
            <person name="Davidsen T.M."/>
            <person name="Wayne K.J."/>
            <person name="Tettelin H."/>
            <person name="Glass J.I."/>
            <person name="Rusch D."/>
            <person name="Podicherti R."/>
            <person name="Tsui H.-C.T."/>
            <person name="Winkler M.E."/>
        </authorList>
    </citation>
    <scope>NUCLEOTIDE SEQUENCE</scope>
</reference>
<sequence length="190" mass="22442">MSAICYRCKKDYKQRWRLGRHLKRKKLCQILNGQHKRTQMNTNEHKRTQMNINEHKILNQCLYCKKGFANNSSLKRHIKSYCKVKKGKEKEIKKEEEKKNLELELAKKQIEILELQTKVASGNTNCNNTNTNNTVNNTVNVTVNDYGKENINYLENNKYKKLITQILGNGMLGLQQYIKYKYCNPQQPEN</sequence>
<dbReference type="EMBL" id="UINC01160334">
    <property type="protein sequence ID" value="SVD58927.1"/>
    <property type="molecule type" value="Genomic_DNA"/>
</dbReference>
<dbReference type="Pfam" id="PF00096">
    <property type="entry name" value="zf-C2H2"/>
    <property type="match status" value="1"/>
</dbReference>
<accession>A0A382WJA3</accession>
<evidence type="ECO:0000256" key="1">
    <source>
        <dbReference type="SAM" id="Coils"/>
    </source>
</evidence>
<evidence type="ECO:0000259" key="2">
    <source>
        <dbReference type="PROSITE" id="PS50157"/>
    </source>
</evidence>
<organism evidence="3">
    <name type="scientific">marine metagenome</name>
    <dbReference type="NCBI Taxonomy" id="408172"/>
    <lineage>
        <taxon>unclassified sequences</taxon>
        <taxon>metagenomes</taxon>
        <taxon>ecological metagenomes</taxon>
    </lineage>
</organism>
<gene>
    <name evidence="3" type="ORF">METZ01_LOCUS411781</name>
</gene>
<dbReference type="InterPro" id="IPR013087">
    <property type="entry name" value="Znf_C2H2_type"/>
</dbReference>
<evidence type="ECO:0000313" key="3">
    <source>
        <dbReference type="EMBL" id="SVD58927.1"/>
    </source>
</evidence>
<feature type="non-terminal residue" evidence="3">
    <location>
        <position position="190"/>
    </location>
</feature>
<keyword evidence="1" id="KW-0175">Coiled coil</keyword>
<name>A0A382WJA3_9ZZZZ</name>
<feature type="domain" description="C2H2-type" evidence="2">
    <location>
        <begin position="59"/>
        <end position="86"/>
    </location>
</feature>